<proteinExistence type="predicted"/>
<organism evidence="2 3">
    <name type="scientific">Mycolicibacterium hodleri</name>
    <dbReference type="NCBI Taxonomy" id="49897"/>
    <lineage>
        <taxon>Bacteria</taxon>
        <taxon>Bacillati</taxon>
        <taxon>Actinomycetota</taxon>
        <taxon>Actinomycetes</taxon>
        <taxon>Mycobacteriales</taxon>
        <taxon>Mycobacteriaceae</taxon>
        <taxon>Mycolicibacterium</taxon>
    </lineage>
</organism>
<keyword evidence="1" id="KW-0812">Transmembrane</keyword>
<reference evidence="2 3" key="1">
    <citation type="submission" date="2018-10" db="EMBL/GenBank/DDBJ databases">
        <title>Draft genome of Mycobacterium hodleri strain B.</title>
        <authorList>
            <person name="Amande T.J."/>
            <person name="Mcgenity T.J."/>
        </authorList>
    </citation>
    <scope>NUCLEOTIDE SEQUENCE [LARGE SCALE GENOMIC DNA]</scope>
    <source>
        <strain evidence="2 3">B</strain>
    </source>
</reference>
<comment type="caution">
    <text evidence="2">The sequence shown here is derived from an EMBL/GenBank/DDBJ whole genome shotgun (WGS) entry which is preliminary data.</text>
</comment>
<feature type="transmembrane region" description="Helical" evidence="1">
    <location>
        <begin position="174"/>
        <end position="193"/>
    </location>
</feature>
<name>A0A544VXG6_9MYCO</name>
<evidence type="ECO:0000313" key="3">
    <source>
        <dbReference type="Proteomes" id="UP000315759"/>
    </source>
</evidence>
<dbReference type="Pfam" id="PF04087">
    <property type="entry name" value="DUF389"/>
    <property type="match status" value="1"/>
</dbReference>
<evidence type="ECO:0000256" key="1">
    <source>
        <dbReference type="SAM" id="Phobius"/>
    </source>
</evidence>
<accession>A0A544VXG6</accession>
<keyword evidence="3" id="KW-1185">Reference proteome</keyword>
<evidence type="ECO:0000313" key="2">
    <source>
        <dbReference type="EMBL" id="TQR84680.1"/>
    </source>
</evidence>
<keyword evidence="1" id="KW-0472">Membrane</keyword>
<dbReference type="AlphaFoldDB" id="A0A544VXG6"/>
<feature type="transmembrane region" description="Helical" evidence="1">
    <location>
        <begin position="213"/>
        <end position="237"/>
    </location>
</feature>
<protein>
    <submittedName>
        <fullName evidence="2">DUF389 domain-containing protein</fullName>
    </submittedName>
</protein>
<dbReference type="PANTHER" id="PTHR20992:SF9">
    <property type="entry name" value="AT15442P-RELATED"/>
    <property type="match status" value="1"/>
</dbReference>
<keyword evidence="1" id="KW-1133">Transmembrane helix</keyword>
<feature type="transmembrane region" description="Helical" evidence="1">
    <location>
        <begin position="244"/>
        <end position="269"/>
    </location>
</feature>
<gene>
    <name evidence="2" type="ORF">D8S82_20730</name>
</gene>
<feature type="transmembrane region" description="Helical" evidence="1">
    <location>
        <begin position="141"/>
        <end position="162"/>
    </location>
</feature>
<dbReference type="Proteomes" id="UP000315759">
    <property type="component" value="Unassembled WGS sequence"/>
</dbReference>
<dbReference type="PANTHER" id="PTHR20992">
    <property type="entry name" value="AT15442P-RELATED"/>
    <property type="match status" value="1"/>
</dbReference>
<feature type="transmembrane region" description="Helical" evidence="1">
    <location>
        <begin position="114"/>
        <end position="135"/>
    </location>
</feature>
<feature type="transmembrane region" description="Helical" evidence="1">
    <location>
        <begin position="275"/>
        <end position="296"/>
    </location>
</feature>
<dbReference type="EMBL" id="VIFX01000028">
    <property type="protein sequence ID" value="TQR84680.1"/>
    <property type="molecule type" value="Genomic_DNA"/>
</dbReference>
<sequence>MLHLRVIAPEDLRDEVIDILRGEVGVANLLLYPGAALDPVGDEITADVARECANGLIRQLKALDVQHRGAITLEVLDTVLSTRAHRAEDEAAGDPADALLWDELIGRTREESTLSVTFVLFLTLACLLTAVGVVTDSTVTVVGAMVLGPEFGPLAALSVALVQRRRSLAKRAATALVVGFPIAMGVTGLATVAAEALGWLTLDSVQHVSEVDFIFKVGPISFVVALLAGAAGMLSLVSAKATGLVGVFISVYTVTAAGFAVVAATVGAWDVAAKSALQLVVNLVGIVIAGVLVLVLRPKGTLIARVAQD</sequence>
<dbReference type="RefSeq" id="WP_142553903.1">
    <property type="nucleotide sequence ID" value="NZ_VIFX01000028.1"/>
</dbReference>
<dbReference type="InterPro" id="IPR005240">
    <property type="entry name" value="DUF389"/>
</dbReference>